<dbReference type="Gene3D" id="3.90.79.10">
    <property type="entry name" value="Nucleoside Triphosphate Pyrophosphohydrolase"/>
    <property type="match status" value="1"/>
</dbReference>
<protein>
    <submittedName>
        <fullName evidence="2">DUF4743 domain-containing protein</fullName>
    </submittedName>
</protein>
<comment type="caution">
    <text evidence="2">The sequence shown here is derived from an EMBL/GenBank/DDBJ whole genome shotgun (WGS) entry which is preliminary data.</text>
</comment>
<evidence type="ECO:0000259" key="1">
    <source>
        <dbReference type="PROSITE" id="PS51462"/>
    </source>
</evidence>
<keyword evidence="3" id="KW-1185">Reference proteome</keyword>
<dbReference type="InterPro" id="IPR031804">
    <property type="entry name" value="DUF4743"/>
</dbReference>
<dbReference type="AlphaFoldDB" id="A0A437MP84"/>
<dbReference type="GO" id="GO:0016462">
    <property type="term" value="F:pyrophosphatase activity"/>
    <property type="evidence" value="ECO:0007669"/>
    <property type="project" value="UniProtKB-ARBA"/>
</dbReference>
<organism evidence="2 3">
    <name type="scientific">Rhodovarius crocodyli</name>
    <dbReference type="NCBI Taxonomy" id="1979269"/>
    <lineage>
        <taxon>Bacteria</taxon>
        <taxon>Pseudomonadati</taxon>
        <taxon>Pseudomonadota</taxon>
        <taxon>Alphaproteobacteria</taxon>
        <taxon>Acetobacterales</taxon>
        <taxon>Roseomonadaceae</taxon>
        <taxon>Rhodovarius</taxon>
    </lineage>
</organism>
<reference evidence="2 3" key="1">
    <citation type="submission" date="2019-01" db="EMBL/GenBank/DDBJ databases">
        <authorList>
            <person name="Chen W.-M."/>
        </authorList>
    </citation>
    <scope>NUCLEOTIDE SEQUENCE [LARGE SCALE GENOMIC DNA]</scope>
    <source>
        <strain evidence="2 3">CCP-6</strain>
    </source>
</reference>
<dbReference type="Pfam" id="PF00293">
    <property type="entry name" value="NUDIX"/>
    <property type="match status" value="1"/>
</dbReference>
<name>A0A437MP84_9PROT</name>
<proteinExistence type="predicted"/>
<dbReference type="Pfam" id="PF15916">
    <property type="entry name" value="DUF4743"/>
    <property type="match status" value="1"/>
</dbReference>
<dbReference type="PROSITE" id="PS51462">
    <property type="entry name" value="NUDIX"/>
    <property type="match status" value="1"/>
</dbReference>
<sequence>MPALIRHIEACNNLRDFAPRLPWRIAGRNVGWVQPALHQALREFPETFAVSETGADLSPALTTPEARTAALAAVAAALAPRRFLRIRRELFDVRPDARAESLAALDRGAIPAFGVIGQGVHLNGLVRRADGLHIWVGVRSTTKAVAPGQLDNVVAGGIPAGYAPLACLIKEAEEEAGMHASLLDTVRPTARLDYMLDAPEGMRRDILHVFDLDLPEDFIPRPNDDEVERFELWPAARLLECLREQDNIKFNVNLVLIDLFLREGLIDPESEEGKTLRAGLTRGQ</sequence>
<feature type="domain" description="Nudix hydrolase" evidence="1">
    <location>
        <begin position="117"/>
        <end position="258"/>
    </location>
</feature>
<dbReference type="FunFam" id="3.90.79.10:FF:000019">
    <property type="entry name" value="Thiamin pyrophosphokinase, putative"/>
    <property type="match status" value="1"/>
</dbReference>
<dbReference type="Proteomes" id="UP000282957">
    <property type="component" value="Unassembled WGS sequence"/>
</dbReference>
<evidence type="ECO:0000313" key="2">
    <source>
        <dbReference type="EMBL" id="RVT99451.1"/>
    </source>
</evidence>
<gene>
    <name evidence="2" type="ORF">EOD42_05005</name>
</gene>
<dbReference type="OrthoDB" id="8438812at2"/>
<dbReference type="SUPFAM" id="SSF55811">
    <property type="entry name" value="Nudix"/>
    <property type="match status" value="1"/>
</dbReference>
<dbReference type="InterPro" id="IPR015797">
    <property type="entry name" value="NUDIX_hydrolase-like_dom_sf"/>
</dbReference>
<accession>A0A437MP84</accession>
<dbReference type="RefSeq" id="WP_127786345.1">
    <property type="nucleotide sequence ID" value="NZ_SACL01000001.1"/>
</dbReference>
<dbReference type="CDD" id="cd03676">
    <property type="entry name" value="NUDIX_Tnr3_like"/>
    <property type="match status" value="1"/>
</dbReference>
<dbReference type="InterPro" id="IPR000086">
    <property type="entry name" value="NUDIX_hydrolase_dom"/>
</dbReference>
<evidence type="ECO:0000313" key="3">
    <source>
        <dbReference type="Proteomes" id="UP000282957"/>
    </source>
</evidence>
<dbReference type="EMBL" id="SACL01000001">
    <property type="protein sequence ID" value="RVT99451.1"/>
    <property type="molecule type" value="Genomic_DNA"/>
</dbReference>